<dbReference type="Pfam" id="PF02397">
    <property type="entry name" value="Bac_transf"/>
    <property type="match status" value="1"/>
</dbReference>
<dbReference type="AlphaFoldDB" id="A0A0F9FUK1"/>
<evidence type="ECO:0000259" key="2">
    <source>
        <dbReference type="Pfam" id="PF02397"/>
    </source>
</evidence>
<proteinExistence type="predicted"/>
<keyword evidence="1" id="KW-0472">Membrane</keyword>
<accession>A0A0F9FUK1</accession>
<feature type="transmembrane region" description="Helical" evidence="1">
    <location>
        <begin position="7"/>
        <end position="30"/>
    </location>
</feature>
<keyword evidence="1" id="KW-0812">Transmembrane</keyword>
<feature type="domain" description="Bacterial sugar transferase" evidence="2">
    <location>
        <begin position="3"/>
        <end position="172"/>
    </location>
</feature>
<reference evidence="3" key="1">
    <citation type="journal article" date="2015" name="Nature">
        <title>Complex archaea that bridge the gap between prokaryotes and eukaryotes.</title>
        <authorList>
            <person name="Spang A."/>
            <person name="Saw J.H."/>
            <person name="Jorgensen S.L."/>
            <person name="Zaremba-Niedzwiedzka K."/>
            <person name="Martijn J."/>
            <person name="Lind A.E."/>
            <person name="van Eijk R."/>
            <person name="Schleper C."/>
            <person name="Guy L."/>
            <person name="Ettema T.J."/>
        </authorList>
    </citation>
    <scope>NUCLEOTIDE SEQUENCE</scope>
</reference>
<gene>
    <name evidence="3" type="ORF">LCGC14_1989550</name>
</gene>
<comment type="caution">
    <text evidence="3">The sequence shown here is derived from an EMBL/GenBank/DDBJ whole genome shotgun (WGS) entry which is preliminary data.</text>
</comment>
<organism evidence="3">
    <name type="scientific">marine sediment metagenome</name>
    <dbReference type="NCBI Taxonomy" id="412755"/>
    <lineage>
        <taxon>unclassified sequences</taxon>
        <taxon>metagenomes</taxon>
        <taxon>ecological metagenomes</taxon>
    </lineage>
</organism>
<dbReference type="PANTHER" id="PTHR30576:SF10">
    <property type="entry name" value="SLL5057 PROTEIN"/>
    <property type="match status" value="1"/>
</dbReference>
<sequence length="183" mass="20550">MIRCIDFLLALMGLLLLWPILMLFLIVGFFDTGAPLFTQERVGRKLNPFVLVKLRTMKVDTASVASHLANHSSITKYGQFLRKTKLDELPQLWNVLIGDMSLVGPRPCLLTQFELIDAREKLNVFSVRPGITGLAQVNDIDMSTPALLAETDAKMIADFSVKHYFRLILMTLMGKGAGDRVRK</sequence>
<name>A0A0F9FUK1_9ZZZZ</name>
<dbReference type="EMBL" id="LAZR01022411">
    <property type="protein sequence ID" value="KKL81961.1"/>
    <property type="molecule type" value="Genomic_DNA"/>
</dbReference>
<evidence type="ECO:0000313" key="3">
    <source>
        <dbReference type="EMBL" id="KKL81961.1"/>
    </source>
</evidence>
<protein>
    <recommendedName>
        <fullName evidence="2">Bacterial sugar transferase domain-containing protein</fullName>
    </recommendedName>
</protein>
<dbReference type="PANTHER" id="PTHR30576">
    <property type="entry name" value="COLANIC BIOSYNTHESIS UDP-GLUCOSE LIPID CARRIER TRANSFERASE"/>
    <property type="match status" value="1"/>
</dbReference>
<evidence type="ECO:0000256" key="1">
    <source>
        <dbReference type="SAM" id="Phobius"/>
    </source>
</evidence>
<dbReference type="InterPro" id="IPR003362">
    <property type="entry name" value="Bact_transf"/>
</dbReference>
<dbReference type="GO" id="GO:0016780">
    <property type="term" value="F:phosphotransferase activity, for other substituted phosphate groups"/>
    <property type="evidence" value="ECO:0007669"/>
    <property type="project" value="TreeGrafter"/>
</dbReference>
<keyword evidence="1" id="KW-1133">Transmembrane helix</keyword>